<evidence type="ECO:0008006" key="4">
    <source>
        <dbReference type="Google" id="ProtNLM"/>
    </source>
</evidence>
<dbReference type="AlphaFoldDB" id="A0A443HR62"/>
<dbReference type="Gene3D" id="3.50.30.50">
    <property type="entry name" value="Putative cyclase"/>
    <property type="match status" value="1"/>
</dbReference>
<dbReference type="RefSeq" id="XP_028483957.1">
    <property type="nucleotide sequence ID" value="XM_028628036.1"/>
</dbReference>
<name>A0A443HR62_BYSSP</name>
<dbReference type="STRING" id="264951.A0A443HR62"/>
<comment type="similarity">
    <text evidence="1">Belongs to the Cyclase 1 superfamily.</text>
</comment>
<sequence>MNIPRFSELPLREGDPPYSAWGLYGEKDELGTLNRQTDDLVLAAAKEIRSGKRISLNWPLDAQDKIPFFGRHIFHKEIIAKTPRIVNDDVWTFNTQSSSQWDGLRHFAYQKEQKFYNGVTMDDIHGPNKTNVNGIHAWTKNGIVGRGVLLDHHRWRLAHNIPAEIFKRHPIPVEHLKAVAEFQQTDIKFGDILIIRVGYMEAFRALSDEELTSLAKNIPHALIGVEQSKETLEWIWSNFSAVAGDHPSFEAYPPPSDLCLHEVLLAGWGMPIGELFDLDELAQHCEKEKRWTFFVASEPCNVPGGVARSVHFCIVIMMRLAF</sequence>
<evidence type="ECO:0000313" key="2">
    <source>
        <dbReference type="EMBL" id="RWQ94312.1"/>
    </source>
</evidence>
<reference evidence="2 3" key="1">
    <citation type="journal article" date="2018" name="Front. Microbiol.">
        <title>Genomic and genetic insights into a cosmopolitan fungus, Paecilomyces variotii (Eurotiales).</title>
        <authorList>
            <person name="Urquhart A.S."/>
            <person name="Mondo S.J."/>
            <person name="Makela M.R."/>
            <person name="Hane J.K."/>
            <person name="Wiebenga A."/>
            <person name="He G."/>
            <person name="Mihaltcheva S."/>
            <person name="Pangilinan J."/>
            <person name="Lipzen A."/>
            <person name="Barry K."/>
            <person name="de Vries R.P."/>
            <person name="Grigoriev I.V."/>
            <person name="Idnurm A."/>
        </authorList>
    </citation>
    <scope>NUCLEOTIDE SEQUENCE [LARGE SCALE GENOMIC DNA]</scope>
    <source>
        <strain evidence="2 3">CBS 101075</strain>
    </source>
</reference>
<dbReference type="SUPFAM" id="SSF102198">
    <property type="entry name" value="Putative cyclase"/>
    <property type="match status" value="1"/>
</dbReference>
<dbReference type="PANTHER" id="PTHR34861">
    <property type="match status" value="1"/>
</dbReference>
<dbReference type="Proteomes" id="UP000283841">
    <property type="component" value="Unassembled WGS sequence"/>
</dbReference>
<comment type="caution">
    <text evidence="2">The sequence shown here is derived from an EMBL/GenBank/DDBJ whole genome shotgun (WGS) entry which is preliminary data.</text>
</comment>
<dbReference type="GeneID" id="39597313"/>
<dbReference type="GO" id="GO:0019441">
    <property type="term" value="P:L-tryptophan catabolic process to kynurenine"/>
    <property type="evidence" value="ECO:0007669"/>
    <property type="project" value="InterPro"/>
</dbReference>
<keyword evidence="3" id="KW-1185">Reference proteome</keyword>
<dbReference type="VEuPathDB" id="FungiDB:C8Q69DRAFT_404448"/>
<proteinExistence type="inferred from homology"/>
<protein>
    <recommendedName>
        <fullName evidence="4">Cyclase-domain-containing protein</fullName>
    </recommendedName>
</protein>
<dbReference type="Pfam" id="PF04199">
    <property type="entry name" value="Cyclase"/>
    <property type="match status" value="1"/>
</dbReference>
<evidence type="ECO:0000256" key="1">
    <source>
        <dbReference type="ARBA" id="ARBA00007865"/>
    </source>
</evidence>
<dbReference type="EMBL" id="RCNU01000008">
    <property type="protein sequence ID" value="RWQ94312.1"/>
    <property type="molecule type" value="Genomic_DNA"/>
</dbReference>
<dbReference type="InterPro" id="IPR037175">
    <property type="entry name" value="KFase_sf"/>
</dbReference>
<evidence type="ECO:0000313" key="3">
    <source>
        <dbReference type="Proteomes" id="UP000283841"/>
    </source>
</evidence>
<organism evidence="2 3">
    <name type="scientific">Byssochlamys spectabilis</name>
    <name type="common">Paecilomyces variotii</name>
    <dbReference type="NCBI Taxonomy" id="264951"/>
    <lineage>
        <taxon>Eukaryota</taxon>
        <taxon>Fungi</taxon>
        <taxon>Dikarya</taxon>
        <taxon>Ascomycota</taxon>
        <taxon>Pezizomycotina</taxon>
        <taxon>Eurotiomycetes</taxon>
        <taxon>Eurotiomycetidae</taxon>
        <taxon>Eurotiales</taxon>
        <taxon>Thermoascaceae</taxon>
        <taxon>Paecilomyces</taxon>
    </lineage>
</organism>
<gene>
    <name evidence="2" type="ORF">C8Q69DRAFT_404448</name>
</gene>
<dbReference type="InterPro" id="IPR007325">
    <property type="entry name" value="KFase/CYL"/>
</dbReference>
<dbReference type="GO" id="GO:0004061">
    <property type="term" value="F:arylformamidase activity"/>
    <property type="evidence" value="ECO:0007669"/>
    <property type="project" value="InterPro"/>
</dbReference>
<accession>A0A443HR62</accession>
<dbReference type="PANTHER" id="PTHR34861:SF11">
    <property type="entry name" value="CYCLASE"/>
    <property type="match status" value="1"/>
</dbReference>